<dbReference type="EMBL" id="CP068046">
    <property type="protein sequence ID" value="QQR38528.1"/>
    <property type="molecule type" value="Genomic_DNA"/>
</dbReference>
<keyword evidence="3 6" id="KW-0812">Transmembrane</keyword>
<keyword evidence="5 6" id="KW-0472">Membrane</keyword>
<feature type="transmembrane region" description="Helical" evidence="6">
    <location>
        <begin position="217"/>
        <end position="236"/>
    </location>
</feature>
<feature type="transmembrane region" description="Helical" evidence="6">
    <location>
        <begin position="88"/>
        <end position="107"/>
    </location>
</feature>
<evidence type="ECO:0000256" key="6">
    <source>
        <dbReference type="SAM" id="Phobius"/>
    </source>
</evidence>
<keyword evidence="2" id="KW-1003">Cell membrane</keyword>
<dbReference type="Proteomes" id="UP000595857">
    <property type="component" value="Chromosome"/>
</dbReference>
<feature type="transmembrane region" description="Helical" evidence="6">
    <location>
        <begin position="31"/>
        <end position="48"/>
    </location>
</feature>
<name>A0ABX7C2U9_9HYPH</name>
<feature type="transmembrane region" description="Helical" evidence="6">
    <location>
        <begin position="114"/>
        <end position="130"/>
    </location>
</feature>
<organism evidence="7 8">
    <name type="scientific">Devosia rhizoryzae</name>
    <dbReference type="NCBI Taxonomy" id="2774137"/>
    <lineage>
        <taxon>Bacteria</taxon>
        <taxon>Pseudomonadati</taxon>
        <taxon>Pseudomonadota</taxon>
        <taxon>Alphaproteobacteria</taxon>
        <taxon>Hyphomicrobiales</taxon>
        <taxon>Devosiaceae</taxon>
        <taxon>Devosia</taxon>
    </lineage>
</organism>
<feature type="transmembrane region" description="Helical" evidence="6">
    <location>
        <begin position="60"/>
        <end position="82"/>
    </location>
</feature>
<feature type="transmembrane region" description="Helical" evidence="6">
    <location>
        <begin position="142"/>
        <end position="162"/>
    </location>
</feature>
<reference evidence="7 8" key="1">
    <citation type="submission" date="2021-01" db="EMBL/GenBank/DDBJ databases">
        <title>Genome seq and assembly of Devosia sp. LEGU1.</title>
        <authorList>
            <person name="Chhetri G."/>
        </authorList>
    </citation>
    <scope>NUCLEOTIDE SEQUENCE [LARGE SCALE GENOMIC DNA]</scope>
    <source>
        <strain evidence="7 8">LEGU1</strain>
    </source>
</reference>
<protein>
    <submittedName>
        <fullName evidence="7">Cytochrome c oxidase assembly protein</fullName>
    </submittedName>
</protein>
<evidence type="ECO:0000256" key="3">
    <source>
        <dbReference type="ARBA" id="ARBA00022692"/>
    </source>
</evidence>
<feature type="transmembrane region" description="Helical" evidence="6">
    <location>
        <begin position="169"/>
        <end position="192"/>
    </location>
</feature>
<comment type="subcellular location">
    <subcellularLocation>
        <location evidence="1">Cell membrane</location>
        <topology evidence="1">Multi-pass membrane protein</topology>
    </subcellularLocation>
</comment>
<accession>A0ABX7C2U9</accession>
<evidence type="ECO:0000313" key="7">
    <source>
        <dbReference type="EMBL" id="QQR38528.1"/>
    </source>
</evidence>
<dbReference type="InterPro" id="IPR019108">
    <property type="entry name" value="Caa3_assmbl_CtaG-rel"/>
</dbReference>
<keyword evidence="4 6" id="KW-1133">Transmembrane helix</keyword>
<dbReference type="Pfam" id="PF09678">
    <property type="entry name" value="Caa3_CtaG"/>
    <property type="match status" value="2"/>
</dbReference>
<sequence>MEQASAFSFDMSYCGAPPTLGQLWGRWNLDPALLIVLLLVALVGGYVLRYASWQRQASFAGASGSAAVLFVSPLCALTVALFSARVGHHILLTMVVAPLLALALPAAWGKRSGLGPALAVSTIALWLWHSPDLYAAAFSHPAIYWAMQLSLLGSFTWLWLGLWRSDSVLGAGVAALSSAIQMGLLGALLVFAPQPLYLPHFASSAAFGLGPLEDQQLAGIFMWVPANLPLMAILLWRLVAIISTARETPAQ</sequence>
<evidence type="ECO:0000256" key="1">
    <source>
        <dbReference type="ARBA" id="ARBA00004651"/>
    </source>
</evidence>
<dbReference type="RefSeq" id="WP_201631030.1">
    <property type="nucleotide sequence ID" value="NZ_CP068046.1"/>
</dbReference>
<evidence type="ECO:0000256" key="5">
    <source>
        <dbReference type="ARBA" id="ARBA00023136"/>
    </source>
</evidence>
<gene>
    <name evidence="7" type="ORF">JI748_12185</name>
</gene>
<evidence type="ECO:0000256" key="2">
    <source>
        <dbReference type="ARBA" id="ARBA00022475"/>
    </source>
</evidence>
<evidence type="ECO:0000313" key="8">
    <source>
        <dbReference type="Proteomes" id="UP000595857"/>
    </source>
</evidence>
<keyword evidence="8" id="KW-1185">Reference proteome</keyword>
<proteinExistence type="predicted"/>
<evidence type="ECO:0000256" key="4">
    <source>
        <dbReference type="ARBA" id="ARBA00022989"/>
    </source>
</evidence>